<evidence type="ECO:0000256" key="10">
    <source>
        <dbReference type="HAMAP-Rule" id="MF_00454"/>
    </source>
</evidence>
<keyword evidence="12" id="KW-1185">Reference proteome</keyword>
<comment type="caution">
    <text evidence="11">The sequence shown here is derived from an EMBL/GenBank/DDBJ whole genome shotgun (WGS) entry which is preliminary data.</text>
</comment>
<gene>
    <name evidence="10" type="primary">fluC</name>
    <name evidence="10" type="synonym">crcB</name>
    <name evidence="11" type="ORF">LK09_17525</name>
</gene>
<dbReference type="RefSeq" id="WP_039402475.1">
    <property type="nucleotide sequence ID" value="NZ_JTDK01000018.1"/>
</dbReference>
<evidence type="ECO:0000256" key="7">
    <source>
        <dbReference type="ARBA" id="ARBA00035120"/>
    </source>
</evidence>
<dbReference type="Proteomes" id="UP000031030">
    <property type="component" value="Unassembled WGS sequence"/>
</dbReference>
<proteinExistence type="inferred from homology"/>
<dbReference type="OrthoDB" id="4408652at2"/>
<dbReference type="PANTHER" id="PTHR28259">
    <property type="entry name" value="FLUORIDE EXPORT PROTEIN 1-RELATED"/>
    <property type="match status" value="1"/>
</dbReference>
<dbReference type="AlphaFoldDB" id="A0A0B1ZXA5"/>
<name>A0A0B1ZXA5_9MICO</name>
<keyword evidence="4 10" id="KW-1133">Transmembrane helix</keyword>
<feature type="transmembrane region" description="Helical" evidence="10">
    <location>
        <begin position="43"/>
        <end position="63"/>
    </location>
</feature>
<comment type="subcellular location">
    <subcellularLocation>
        <location evidence="1 10">Cell membrane</location>
        <topology evidence="1 10">Multi-pass membrane protein</topology>
    </subcellularLocation>
</comment>
<dbReference type="InterPro" id="IPR003691">
    <property type="entry name" value="FluC"/>
</dbReference>
<keyword evidence="10" id="KW-0406">Ion transport</keyword>
<feature type="transmembrane region" description="Helical" evidence="10">
    <location>
        <begin position="12"/>
        <end position="31"/>
    </location>
</feature>
<comment type="catalytic activity">
    <reaction evidence="8">
        <text>fluoride(in) = fluoride(out)</text>
        <dbReference type="Rhea" id="RHEA:76159"/>
        <dbReference type="ChEBI" id="CHEBI:17051"/>
    </reaction>
    <physiologicalReaction direction="left-to-right" evidence="8">
        <dbReference type="Rhea" id="RHEA:76160"/>
    </physiologicalReaction>
</comment>
<dbReference type="NCBIfam" id="TIGR00494">
    <property type="entry name" value="crcB"/>
    <property type="match status" value="1"/>
</dbReference>
<evidence type="ECO:0000256" key="9">
    <source>
        <dbReference type="ARBA" id="ARBA00049940"/>
    </source>
</evidence>
<feature type="binding site" evidence="10">
    <location>
        <position position="86"/>
    </location>
    <ligand>
        <name>Na(+)</name>
        <dbReference type="ChEBI" id="CHEBI:29101"/>
        <note>structural</note>
    </ligand>
</feature>
<evidence type="ECO:0000256" key="4">
    <source>
        <dbReference type="ARBA" id="ARBA00022989"/>
    </source>
</evidence>
<keyword evidence="10" id="KW-0915">Sodium</keyword>
<dbReference type="HAMAP" id="MF_00454">
    <property type="entry name" value="FluC"/>
    <property type="match status" value="1"/>
</dbReference>
<dbReference type="STRING" id="1348253.LK09_17525"/>
<dbReference type="PANTHER" id="PTHR28259:SF1">
    <property type="entry name" value="FLUORIDE EXPORT PROTEIN 1-RELATED"/>
    <property type="match status" value="1"/>
</dbReference>
<dbReference type="GO" id="GO:0005886">
    <property type="term" value="C:plasma membrane"/>
    <property type="evidence" value="ECO:0007669"/>
    <property type="project" value="UniProtKB-SubCell"/>
</dbReference>
<evidence type="ECO:0000313" key="11">
    <source>
        <dbReference type="EMBL" id="KHK95830.1"/>
    </source>
</evidence>
<organism evidence="11 12">
    <name type="scientific">Microbacterium mangrovi</name>
    <dbReference type="NCBI Taxonomy" id="1348253"/>
    <lineage>
        <taxon>Bacteria</taxon>
        <taxon>Bacillati</taxon>
        <taxon>Actinomycetota</taxon>
        <taxon>Actinomycetes</taxon>
        <taxon>Micrococcales</taxon>
        <taxon>Microbacteriaceae</taxon>
        <taxon>Microbacterium</taxon>
    </lineage>
</organism>
<evidence type="ECO:0000313" key="12">
    <source>
        <dbReference type="Proteomes" id="UP000031030"/>
    </source>
</evidence>
<keyword evidence="3 10" id="KW-0812">Transmembrane</keyword>
<evidence type="ECO:0000256" key="5">
    <source>
        <dbReference type="ARBA" id="ARBA00023136"/>
    </source>
</evidence>
<comment type="similarity">
    <text evidence="7 10">Belongs to the fluoride channel Fluc/FEX (TC 1.A.43) family.</text>
</comment>
<sequence length="143" mass="14627">MSPHRPLHLRGTAIGLVVLGGAVGTLLRYLLSLVIPSWQGMPLGIFVVNVSGAFVLGWLLEALSRSGPDEGRRRTARLLVGTGVLGGYTTYSTFAVDTDGLLLTAQFGPSALYGLATVLVGAAASVAGIAVGAAVARRRGGAR</sequence>
<evidence type="ECO:0000256" key="8">
    <source>
        <dbReference type="ARBA" id="ARBA00035585"/>
    </source>
</evidence>
<feature type="binding site" evidence="10">
    <location>
        <position position="89"/>
    </location>
    <ligand>
        <name>Na(+)</name>
        <dbReference type="ChEBI" id="CHEBI:29101"/>
        <note>structural</note>
    </ligand>
</feature>
<keyword evidence="10" id="KW-0479">Metal-binding</keyword>
<dbReference type="GO" id="GO:0046872">
    <property type="term" value="F:metal ion binding"/>
    <property type="evidence" value="ECO:0007669"/>
    <property type="project" value="UniProtKB-KW"/>
</dbReference>
<keyword evidence="2 10" id="KW-1003">Cell membrane</keyword>
<evidence type="ECO:0000256" key="6">
    <source>
        <dbReference type="ARBA" id="ARBA00023303"/>
    </source>
</evidence>
<evidence type="ECO:0000256" key="1">
    <source>
        <dbReference type="ARBA" id="ARBA00004651"/>
    </source>
</evidence>
<protein>
    <recommendedName>
        <fullName evidence="10">Fluoride-specific ion channel FluC</fullName>
    </recommendedName>
</protein>
<dbReference type="GO" id="GO:0062054">
    <property type="term" value="F:fluoride channel activity"/>
    <property type="evidence" value="ECO:0007669"/>
    <property type="project" value="UniProtKB-UniRule"/>
</dbReference>
<comment type="activity regulation">
    <text evidence="10">Na(+) is not transported, but it plays an essential structural role and its presence is essential for fluoride channel function.</text>
</comment>
<comment type="function">
    <text evidence="9 10">Fluoride-specific ion channel. Important for reducing fluoride concentration in the cell, thus reducing its toxicity.</text>
</comment>
<keyword evidence="6 10" id="KW-0407">Ion channel</keyword>
<feature type="transmembrane region" description="Helical" evidence="10">
    <location>
        <begin position="111"/>
        <end position="136"/>
    </location>
</feature>
<evidence type="ECO:0000256" key="2">
    <source>
        <dbReference type="ARBA" id="ARBA00022475"/>
    </source>
</evidence>
<feature type="transmembrane region" description="Helical" evidence="10">
    <location>
        <begin position="75"/>
        <end position="91"/>
    </location>
</feature>
<dbReference type="GO" id="GO:0140114">
    <property type="term" value="P:cellular detoxification of fluoride"/>
    <property type="evidence" value="ECO:0007669"/>
    <property type="project" value="UniProtKB-UniRule"/>
</dbReference>
<reference evidence="11 12" key="1">
    <citation type="submission" date="2014-11" db="EMBL/GenBank/DDBJ databases">
        <title>Genome sequence of Microbacterium mangrovi MUSC 115(T).</title>
        <authorList>
            <person name="Lee L.-H."/>
        </authorList>
    </citation>
    <scope>NUCLEOTIDE SEQUENCE [LARGE SCALE GENOMIC DNA]</scope>
    <source>
        <strain evidence="11 12">MUSC 115</strain>
    </source>
</reference>
<dbReference type="EMBL" id="JTDK01000018">
    <property type="protein sequence ID" value="KHK95830.1"/>
    <property type="molecule type" value="Genomic_DNA"/>
</dbReference>
<dbReference type="Pfam" id="PF02537">
    <property type="entry name" value="CRCB"/>
    <property type="match status" value="1"/>
</dbReference>
<accession>A0A0B1ZXA5</accession>
<keyword evidence="5 10" id="KW-0472">Membrane</keyword>
<keyword evidence="10" id="KW-0813">Transport</keyword>
<evidence type="ECO:0000256" key="3">
    <source>
        <dbReference type="ARBA" id="ARBA00022692"/>
    </source>
</evidence>